<sequence>MKGYGIVTQLLGRYPQLLRFFVVGAMNTLVDVSVFGVLIHFWTPGHNGILAALESLFAWGVASLIGYVLHSHITYRQKLPWVGFYAITIMGIVTQMMCVAVGTANMGHFGALWGKLLGITFSAVMTYSGYHVLAMRAVAPARHEISHCEEVKNETGRLGLR</sequence>
<evidence type="ECO:0000256" key="3">
    <source>
        <dbReference type="ARBA" id="ARBA00022989"/>
    </source>
</evidence>
<dbReference type="GO" id="GO:0016020">
    <property type="term" value="C:membrane"/>
    <property type="evidence" value="ECO:0007669"/>
    <property type="project" value="UniProtKB-SubCell"/>
</dbReference>
<evidence type="ECO:0000313" key="7">
    <source>
        <dbReference type="EMBL" id="PSR27918.1"/>
    </source>
</evidence>
<keyword evidence="4 5" id="KW-0472">Membrane</keyword>
<dbReference type="Pfam" id="PF04138">
    <property type="entry name" value="GtrA_DPMS_TM"/>
    <property type="match status" value="1"/>
</dbReference>
<keyword evidence="3 5" id="KW-1133">Transmembrane helix</keyword>
<gene>
    <name evidence="7" type="ORF">C7B47_06465</name>
</gene>
<evidence type="ECO:0000259" key="6">
    <source>
        <dbReference type="Pfam" id="PF04138"/>
    </source>
</evidence>
<keyword evidence="2 5" id="KW-0812">Transmembrane</keyword>
<feature type="transmembrane region" description="Helical" evidence="5">
    <location>
        <begin position="48"/>
        <end position="69"/>
    </location>
</feature>
<comment type="caution">
    <text evidence="7">The sequence shown here is derived from an EMBL/GenBank/DDBJ whole genome shotgun (WGS) entry which is preliminary data.</text>
</comment>
<dbReference type="AlphaFoldDB" id="A0A2T2X0B5"/>
<comment type="subcellular location">
    <subcellularLocation>
        <location evidence="1">Membrane</location>
        <topology evidence="1">Multi-pass membrane protein</topology>
    </subcellularLocation>
</comment>
<feature type="transmembrane region" description="Helical" evidence="5">
    <location>
        <begin position="112"/>
        <end position="133"/>
    </location>
</feature>
<dbReference type="Proteomes" id="UP000242705">
    <property type="component" value="Unassembled WGS sequence"/>
</dbReference>
<feature type="transmembrane region" description="Helical" evidence="5">
    <location>
        <begin position="20"/>
        <end position="42"/>
    </location>
</feature>
<feature type="transmembrane region" description="Helical" evidence="5">
    <location>
        <begin position="81"/>
        <end position="106"/>
    </location>
</feature>
<evidence type="ECO:0000313" key="8">
    <source>
        <dbReference type="Proteomes" id="UP000242705"/>
    </source>
</evidence>
<evidence type="ECO:0000256" key="1">
    <source>
        <dbReference type="ARBA" id="ARBA00004141"/>
    </source>
</evidence>
<name>A0A2T2X0B5_SULTH</name>
<organism evidence="7 8">
    <name type="scientific">Sulfobacillus thermosulfidooxidans</name>
    <dbReference type="NCBI Taxonomy" id="28034"/>
    <lineage>
        <taxon>Bacteria</taxon>
        <taxon>Bacillati</taxon>
        <taxon>Bacillota</taxon>
        <taxon>Clostridia</taxon>
        <taxon>Eubacteriales</taxon>
        <taxon>Clostridiales Family XVII. Incertae Sedis</taxon>
        <taxon>Sulfobacillus</taxon>
    </lineage>
</organism>
<dbReference type="InterPro" id="IPR007267">
    <property type="entry name" value="GtrA_DPMS_TM"/>
</dbReference>
<dbReference type="GO" id="GO:0000271">
    <property type="term" value="P:polysaccharide biosynthetic process"/>
    <property type="evidence" value="ECO:0007669"/>
    <property type="project" value="InterPro"/>
</dbReference>
<reference evidence="7 8" key="1">
    <citation type="journal article" date="2014" name="BMC Genomics">
        <title>Comparison of environmental and isolate Sulfobacillus genomes reveals diverse carbon, sulfur, nitrogen, and hydrogen metabolisms.</title>
        <authorList>
            <person name="Justice N.B."/>
            <person name="Norman A."/>
            <person name="Brown C.T."/>
            <person name="Singh A."/>
            <person name="Thomas B.C."/>
            <person name="Banfield J.F."/>
        </authorList>
    </citation>
    <scope>NUCLEOTIDE SEQUENCE [LARGE SCALE GENOMIC DNA]</scope>
    <source>
        <strain evidence="7">AMDSBA5</strain>
    </source>
</reference>
<evidence type="ECO:0000256" key="2">
    <source>
        <dbReference type="ARBA" id="ARBA00022692"/>
    </source>
</evidence>
<evidence type="ECO:0000256" key="5">
    <source>
        <dbReference type="SAM" id="Phobius"/>
    </source>
</evidence>
<proteinExistence type="predicted"/>
<evidence type="ECO:0000256" key="4">
    <source>
        <dbReference type="ARBA" id="ARBA00023136"/>
    </source>
</evidence>
<feature type="domain" description="GtrA/DPMS transmembrane" evidence="6">
    <location>
        <begin position="19"/>
        <end position="132"/>
    </location>
</feature>
<accession>A0A2T2X0B5</accession>
<dbReference type="EMBL" id="PXYX01000009">
    <property type="protein sequence ID" value="PSR27918.1"/>
    <property type="molecule type" value="Genomic_DNA"/>
</dbReference>
<protein>
    <recommendedName>
        <fullName evidence="6">GtrA/DPMS transmembrane domain-containing protein</fullName>
    </recommendedName>
</protein>